<evidence type="ECO:0000313" key="2">
    <source>
        <dbReference type="Proteomes" id="UP000619479"/>
    </source>
</evidence>
<sequence length="96" mass="10299">MTPARTLRPLHLFTDGDVIWAVDEFQPVAALLDASTGTLRDLVSWPRLPPPPTIETWQVLGCGRDLWVQPGAGAVEDLGTGRLPPPSAAVDGFLDV</sequence>
<proteinExistence type="predicted"/>
<keyword evidence="2" id="KW-1185">Reference proteome</keyword>
<evidence type="ECO:0000313" key="1">
    <source>
        <dbReference type="EMBL" id="GID65668.1"/>
    </source>
</evidence>
<comment type="caution">
    <text evidence="1">The sequence shown here is derived from an EMBL/GenBank/DDBJ whole genome shotgun (WGS) entry which is preliminary data.</text>
</comment>
<name>A0A919ILK8_9ACTN</name>
<dbReference type="EMBL" id="BOMH01000027">
    <property type="protein sequence ID" value="GID65668.1"/>
    <property type="molecule type" value="Genomic_DNA"/>
</dbReference>
<dbReference type="RefSeq" id="WP_203741894.1">
    <property type="nucleotide sequence ID" value="NZ_BAAAUC010000003.1"/>
</dbReference>
<protein>
    <submittedName>
        <fullName evidence="1">Uncharacterized protein</fullName>
    </submittedName>
</protein>
<gene>
    <name evidence="1" type="ORF">Acy02nite_35490</name>
</gene>
<dbReference type="Proteomes" id="UP000619479">
    <property type="component" value="Unassembled WGS sequence"/>
</dbReference>
<reference evidence="1" key="1">
    <citation type="submission" date="2021-01" db="EMBL/GenBank/DDBJ databases">
        <title>Whole genome shotgun sequence of Actinoplanes cyaneus NBRC 14990.</title>
        <authorList>
            <person name="Komaki H."/>
            <person name="Tamura T."/>
        </authorList>
    </citation>
    <scope>NUCLEOTIDE SEQUENCE</scope>
    <source>
        <strain evidence="1">NBRC 14990</strain>
    </source>
</reference>
<accession>A0A919ILK8</accession>
<dbReference type="AlphaFoldDB" id="A0A919ILK8"/>
<organism evidence="1 2">
    <name type="scientific">Actinoplanes cyaneus</name>
    <dbReference type="NCBI Taxonomy" id="52696"/>
    <lineage>
        <taxon>Bacteria</taxon>
        <taxon>Bacillati</taxon>
        <taxon>Actinomycetota</taxon>
        <taxon>Actinomycetes</taxon>
        <taxon>Micromonosporales</taxon>
        <taxon>Micromonosporaceae</taxon>
        <taxon>Actinoplanes</taxon>
    </lineage>
</organism>